<dbReference type="EMBL" id="NTHN01000192">
    <property type="protein sequence ID" value="PBD18814.1"/>
    <property type="molecule type" value="Genomic_DNA"/>
</dbReference>
<comment type="caution">
    <text evidence="3">The sequence shown here is derived from an EMBL/GenBank/DDBJ whole genome shotgun (WGS) entry which is preliminary data.</text>
</comment>
<reference evidence="2" key="3">
    <citation type="submission" date="2024-05" db="EMBL/GenBank/DDBJ databases">
        <title>Yangia mangrovi SAOS 153D genome.</title>
        <authorList>
            <person name="Verma A."/>
            <person name="Pal Y."/>
            <person name="Sundharam S."/>
            <person name="Bisht B."/>
            <person name="Srinivasan K."/>
        </authorList>
    </citation>
    <scope>NUCLEOTIDE SEQUENCE</scope>
    <source>
        <strain evidence="2">SAOS 153D</strain>
    </source>
</reference>
<reference evidence="3" key="1">
    <citation type="submission" date="2017-09" db="EMBL/GenBank/DDBJ databases">
        <title>Yangia sp. SAOS 153D whole genome sequencing.</title>
        <authorList>
            <person name="Verma A."/>
            <person name="Krishnamurthi S."/>
        </authorList>
    </citation>
    <scope>NUCLEOTIDE SEQUENCE [LARGE SCALE GENOMIC DNA]</scope>
    <source>
        <strain evidence="3">SAOS 153D</strain>
    </source>
</reference>
<name>A0A2A3JWC3_9RHOB</name>
<keyword evidence="1" id="KW-0472">Membrane</keyword>
<gene>
    <name evidence="2" type="ORF">CLG85_012255</name>
    <name evidence="3" type="ORF">CLG85_12640</name>
</gene>
<evidence type="ECO:0000313" key="4">
    <source>
        <dbReference type="Proteomes" id="UP000217448"/>
    </source>
</evidence>
<reference evidence="4" key="2">
    <citation type="submission" date="2023-07" db="EMBL/GenBank/DDBJ databases">
        <title>Yangia mangrovi SAOS 153D genome.</title>
        <authorList>
            <person name="Verma A."/>
            <person name="Pal Y."/>
            <person name="Sundharam S."/>
            <person name="Bisht B."/>
            <person name="Srinivasan K."/>
        </authorList>
    </citation>
    <scope>NUCLEOTIDE SEQUENCE [LARGE SCALE GENOMIC DNA]</scope>
    <source>
        <strain evidence="4">SAOS 153D</strain>
    </source>
</reference>
<evidence type="ECO:0000313" key="2">
    <source>
        <dbReference type="EMBL" id="MCT4371047.1"/>
    </source>
</evidence>
<protein>
    <submittedName>
        <fullName evidence="3">Uncharacterized protein</fullName>
    </submittedName>
</protein>
<feature type="transmembrane region" description="Helical" evidence="1">
    <location>
        <begin position="6"/>
        <end position="22"/>
    </location>
</feature>
<feature type="transmembrane region" description="Helical" evidence="1">
    <location>
        <begin position="34"/>
        <end position="58"/>
    </location>
</feature>
<organism evidence="3">
    <name type="scientific">Alloyangia mangrovi</name>
    <dbReference type="NCBI Taxonomy" id="1779329"/>
    <lineage>
        <taxon>Bacteria</taxon>
        <taxon>Pseudomonadati</taxon>
        <taxon>Pseudomonadota</taxon>
        <taxon>Alphaproteobacteria</taxon>
        <taxon>Rhodobacterales</taxon>
        <taxon>Roseobacteraceae</taxon>
        <taxon>Alloyangia</taxon>
    </lineage>
</organism>
<evidence type="ECO:0000256" key="1">
    <source>
        <dbReference type="SAM" id="Phobius"/>
    </source>
</evidence>
<proteinExistence type="predicted"/>
<dbReference type="EMBL" id="NTHN02000020">
    <property type="protein sequence ID" value="MCT4371047.1"/>
    <property type="molecule type" value="Genomic_DNA"/>
</dbReference>
<evidence type="ECO:0000313" key="3">
    <source>
        <dbReference type="EMBL" id="PBD18814.1"/>
    </source>
</evidence>
<dbReference type="Proteomes" id="UP000217448">
    <property type="component" value="Unassembled WGS sequence"/>
</dbReference>
<dbReference type="RefSeq" id="WP_095882592.1">
    <property type="nucleotide sequence ID" value="NZ_NTHN02000020.1"/>
</dbReference>
<dbReference type="OrthoDB" id="7876119at2"/>
<dbReference type="AlphaFoldDB" id="A0A2A3JWC3"/>
<accession>A0A2A3JWC3</accession>
<keyword evidence="1" id="KW-0812">Transmembrane</keyword>
<keyword evidence="4" id="KW-1185">Reference proteome</keyword>
<keyword evidence="1" id="KW-1133">Transmembrane helix</keyword>
<sequence length="65" mass="7453">MNFLNILLLAYLVTVLVALTLTHRERRRHGHRSALYAVLGYALCLVWPLVAAVMVLFYRQPASRT</sequence>